<proteinExistence type="predicted"/>
<evidence type="ECO:0008006" key="3">
    <source>
        <dbReference type="Google" id="ProtNLM"/>
    </source>
</evidence>
<dbReference type="Proteomes" id="UP000321922">
    <property type="component" value="Unassembled WGS sequence"/>
</dbReference>
<comment type="caution">
    <text evidence="1">The sequence shown here is derived from an EMBL/GenBank/DDBJ whole genome shotgun (WGS) entry which is preliminary data.</text>
</comment>
<dbReference type="EMBL" id="BJXJ01000010">
    <property type="protein sequence ID" value="GEM75240.1"/>
    <property type="molecule type" value="Genomic_DNA"/>
</dbReference>
<organism evidence="1 2">
    <name type="scientific">Vibrio sagamiensis NBRC 104589</name>
    <dbReference type="NCBI Taxonomy" id="1219064"/>
    <lineage>
        <taxon>Bacteria</taxon>
        <taxon>Pseudomonadati</taxon>
        <taxon>Pseudomonadota</taxon>
        <taxon>Gammaproteobacteria</taxon>
        <taxon>Vibrionales</taxon>
        <taxon>Vibrionaceae</taxon>
        <taxon>Vibrio</taxon>
    </lineage>
</organism>
<evidence type="ECO:0000313" key="1">
    <source>
        <dbReference type="EMBL" id="GEM75240.1"/>
    </source>
</evidence>
<gene>
    <name evidence="1" type="ORF">VSA01S_13520</name>
</gene>
<reference evidence="1 2" key="1">
    <citation type="submission" date="2019-07" db="EMBL/GenBank/DDBJ databases">
        <title>Whole genome shotgun sequence of Vibrio sagamiensis NBRC 104589.</title>
        <authorList>
            <person name="Hosoyama A."/>
            <person name="Uohara A."/>
            <person name="Ohji S."/>
            <person name="Ichikawa N."/>
        </authorList>
    </citation>
    <scope>NUCLEOTIDE SEQUENCE [LARGE SCALE GENOMIC DNA]</scope>
    <source>
        <strain evidence="1 2">NBRC 104589</strain>
    </source>
</reference>
<dbReference type="PROSITE" id="PS51257">
    <property type="entry name" value="PROKAR_LIPOPROTEIN"/>
    <property type="match status" value="1"/>
</dbReference>
<sequence>MNVRVTLFVLLGGVFITACDDDRESTKPNPVYDTSPTTKDIVAARDFNFDLGKTITLSFNYHGNTNGALHIYSKAAYTHPSGDSIGDPRSRLTTVYPKLTGQVELEINSNWKKIYVHWVPMSVSESEQNWVIPLNQSNNNYHIDM</sequence>
<dbReference type="OrthoDB" id="5874914at2"/>
<protein>
    <recommendedName>
        <fullName evidence="3">Lipoprotein</fullName>
    </recommendedName>
</protein>
<accession>A0A511QD55</accession>
<name>A0A511QD55_9VIBR</name>
<evidence type="ECO:0000313" key="2">
    <source>
        <dbReference type="Proteomes" id="UP000321922"/>
    </source>
</evidence>
<dbReference type="RefSeq" id="WP_039979658.1">
    <property type="nucleotide sequence ID" value="NZ_BAOJ01000019.1"/>
</dbReference>
<keyword evidence="2" id="KW-1185">Reference proteome</keyword>
<dbReference type="AlphaFoldDB" id="A0A511QD55"/>